<evidence type="ECO:0000256" key="1">
    <source>
        <dbReference type="SAM" id="Phobius"/>
    </source>
</evidence>
<organism evidence="2">
    <name type="scientific">Anguilla anguilla</name>
    <name type="common">European freshwater eel</name>
    <name type="synonym">Muraena anguilla</name>
    <dbReference type="NCBI Taxonomy" id="7936"/>
    <lineage>
        <taxon>Eukaryota</taxon>
        <taxon>Metazoa</taxon>
        <taxon>Chordata</taxon>
        <taxon>Craniata</taxon>
        <taxon>Vertebrata</taxon>
        <taxon>Euteleostomi</taxon>
        <taxon>Actinopterygii</taxon>
        <taxon>Neopterygii</taxon>
        <taxon>Teleostei</taxon>
        <taxon>Anguilliformes</taxon>
        <taxon>Anguillidae</taxon>
        <taxon>Anguilla</taxon>
    </lineage>
</organism>
<protein>
    <submittedName>
        <fullName evidence="2">Uncharacterized protein</fullName>
    </submittedName>
</protein>
<keyword evidence="1" id="KW-0812">Transmembrane</keyword>
<proteinExistence type="predicted"/>
<reference evidence="2" key="2">
    <citation type="journal article" date="2015" name="Fish Shellfish Immunol.">
        <title>Early steps in the European eel (Anguilla anguilla)-Vibrio vulnificus interaction in the gills: Role of the RtxA13 toxin.</title>
        <authorList>
            <person name="Callol A."/>
            <person name="Pajuelo D."/>
            <person name="Ebbesson L."/>
            <person name="Teles M."/>
            <person name="MacKenzie S."/>
            <person name="Amaro C."/>
        </authorList>
    </citation>
    <scope>NUCLEOTIDE SEQUENCE</scope>
</reference>
<keyword evidence="1" id="KW-0472">Membrane</keyword>
<dbReference type="AlphaFoldDB" id="A0A0E9XG42"/>
<dbReference type="EMBL" id="GBXM01007919">
    <property type="protein sequence ID" value="JAI00659.1"/>
    <property type="molecule type" value="Transcribed_RNA"/>
</dbReference>
<feature type="transmembrane region" description="Helical" evidence="1">
    <location>
        <begin position="29"/>
        <end position="46"/>
    </location>
</feature>
<keyword evidence="1" id="KW-1133">Transmembrane helix</keyword>
<reference evidence="2" key="1">
    <citation type="submission" date="2014-11" db="EMBL/GenBank/DDBJ databases">
        <authorList>
            <person name="Amaro Gonzalez C."/>
        </authorList>
    </citation>
    <scope>NUCLEOTIDE SEQUENCE</scope>
</reference>
<evidence type="ECO:0000313" key="2">
    <source>
        <dbReference type="EMBL" id="JAI00659.1"/>
    </source>
</evidence>
<name>A0A0E9XG42_ANGAN</name>
<sequence length="48" mass="5578">MLAIFSHVKLIEANVLPVSHACRTLHLEMVLVPFFVFLCLCFWWSAPF</sequence>
<accession>A0A0E9XG42</accession>